<dbReference type="PANTHER" id="PTHR22792:SF132">
    <property type="entry name" value="LA-RELATED PROTEIN 1"/>
    <property type="match status" value="1"/>
</dbReference>
<feature type="compositionally biased region" description="Low complexity" evidence="3">
    <location>
        <begin position="125"/>
        <end position="134"/>
    </location>
</feature>
<dbReference type="OrthoDB" id="340227at2759"/>
<feature type="compositionally biased region" description="Polar residues" evidence="3">
    <location>
        <begin position="44"/>
        <end position="57"/>
    </location>
</feature>
<dbReference type="InterPro" id="IPR036388">
    <property type="entry name" value="WH-like_DNA-bd_sf"/>
</dbReference>
<dbReference type="InterPro" id="IPR006607">
    <property type="entry name" value="DM15"/>
</dbReference>
<feature type="compositionally biased region" description="Polar residues" evidence="3">
    <location>
        <begin position="892"/>
        <end position="909"/>
    </location>
</feature>
<reference evidence="5 6" key="1">
    <citation type="journal article" date="2011" name="Cell">
        <title>Insight into structure and assembly of the nuclear pore complex by utilizing the genome of a eukaryotic thermophile.</title>
        <authorList>
            <person name="Amlacher S."/>
            <person name="Sarges P."/>
            <person name="Flemming D."/>
            <person name="van Noort V."/>
            <person name="Kunze R."/>
            <person name="Devos D.P."/>
            <person name="Arumugam M."/>
            <person name="Bork P."/>
            <person name="Hurt E."/>
        </authorList>
    </citation>
    <scope>NUCLEOTIDE SEQUENCE [LARGE SCALE GENOMIC DNA]</scope>
    <source>
        <strain evidence="6">DSM 1495 / CBS 144.50 / IMI 039719</strain>
    </source>
</reference>
<feature type="compositionally biased region" description="Polar residues" evidence="3">
    <location>
        <begin position="508"/>
        <end position="526"/>
    </location>
</feature>
<dbReference type="PANTHER" id="PTHR22792">
    <property type="entry name" value="LUPUS LA PROTEIN-RELATED"/>
    <property type="match status" value="1"/>
</dbReference>
<keyword evidence="6" id="KW-1185">Reference proteome</keyword>
<dbReference type="InterPro" id="IPR006630">
    <property type="entry name" value="La_HTH"/>
</dbReference>
<gene>
    <name evidence="5" type="ORF">CTHT_0009940</name>
</gene>
<name>G0S0G5_CHATD</name>
<dbReference type="GO" id="GO:0000339">
    <property type="term" value="F:RNA cap binding"/>
    <property type="evidence" value="ECO:0007669"/>
    <property type="project" value="InterPro"/>
</dbReference>
<evidence type="ECO:0000259" key="4">
    <source>
        <dbReference type="PROSITE" id="PS50961"/>
    </source>
</evidence>
<evidence type="ECO:0000313" key="5">
    <source>
        <dbReference type="EMBL" id="EGS23326.1"/>
    </source>
</evidence>
<dbReference type="OMA" id="WPTPQVA"/>
<dbReference type="GO" id="GO:0010494">
    <property type="term" value="C:cytoplasmic stress granule"/>
    <property type="evidence" value="ECO:0007669"/>
    <property type="project" value="TreeGrafter"/>
</dbReference>
<feature type="compositionally biased region" description="Polar residues" evidence="3">
    <location>
        <begin position="550"/>
        <end position="559"/>
    </location>
</feature>
<dbReference type="Gene3D" id="1.10.10.10">
    <property type="entry name" value="Winged helix-like DNA-binding domain superfamily/Winged helix DNA-binding domain"/>
    <property type="match status" value="1"/>
</dbReference>
<dbReference type="HOGENOM" id="CLU_005100_0_0_1"/>
<dbReference type="GO" id="GO:0048255">
    <property type="term" value="P:mRNA stabilization"/>
    <property type="evidence" value="ECO:0007669"/>
    <property type="project" value="InterPro"/>
</dbReference>
<evidence type="ECO:0000313" key="6">
    <source>
        <dbReference type="Proteomes" id="UP000008066"/>
    </source>
</evidence>
<dbReference type="KEGG" id="cthr:CTHT_0009940"/>
<dbReference type="eggNOG" id="KOG2590">
    <property type="taxonomic scope" value="Eukaryota"/>
</dbReference>
<dbReference type="RefSeq" id="XP_006691517.1">
    <property type="nucleotide sequence ID" value="XM_006691454.1"/>
</dbReference>
<feature type="compositionally biased region" description="Low complexity" evidence="3">
    <location>
        <begin position="17"/>
        <end position="36"/>
    </location>
</feature>
<feature type="compositionally biased region" description="Basic and acidic residues" evidence="3">
    <location>
        <begin position="109"/>
        <end position="124"/>
    </location>
</feature>
<dbReference type="STRING" id="759272.G0S0G5"/>
<feature type="compositionally biased region" description="Low complexity" evidence="3">
    <location>
        <begin position="347"/>
        <end position="368"/>
    </location>
</feature>
<feature type="compositionally biased region" description="Low complexity" evidence="3">
    <location>
        <begin position="200"/>
        <end position="214"/>
    </location>
</feature>
<dbReference type="EMBL" id="GL988037">
    <property type="protein sequence ID" value="EGS23326.1"/>
    <property type="molecule type" value="Genomic_DNA"/>
</dbReference>
<feature type="compositionally biased region" description="Basic and acidic residues" evidence="3">
    <location>
        <begin position="277"/>
        <end position="319"/>
    </location>
</feature>
<evidence type="ECO:0000256" key="1">
    <source>
        <dbReference type="ARBA" id="ARBA00022884"/>
    </source>
</evidence>
<proteinExistence type="predicted"/>
<dbReference type="InterPro" id="IPR045180">
    <property type="entry name" value="La_dom_prot"/>
</dbReference>
<feature type="region of interest" description="Disordered" evidence="3">
    <location>
        <begin position="1"/>
        <end position="624"/>
    </location>
</feature>
<dbReference type="CDD" id="cd07323">
    <property type="entry name" value="LAM"/>
    <property type="match status" value="1"/>
</dbReference>
<dbReference type="SMART" id="SM00715">
    <property type="entry name" value="LA"/>
    <property type="match status" value="1"/>
</dbReference>
<dbReference type="Pfam" id="PF05383">
    <property type="entry name" value="La"/>
    <property type="match status" value="1"/>
</dbReference>
<dbReference type="SUPFAM" id="SSF46785">
    <property type="entry name" value="Winged helix' DNA-binding domain"/>
    <property type="match status" value="1"/>
</dbReference>
<dbReference type="Proteomes" id="UP000008066">
    <property type="component" value="Unassembled WGS sequence"/>
</dbReference>
<dbReference type="PROSITE" id="PS50961">
    <property type="entry name" value="HTH_LA"/>
    <property type="match status" value="1"/>
</dbReference>
<feature type="compositionally biased region" description="Low complexity" evidence="3">
    <location>
        <begin position="395"/>
        <end position="410"/>
    </location>
</feature>
<feature type="compositionally biased region" description="Polar residues" evidence="3">
    <location>
        <begin position="91"/>
        <end position="108"/>
    </location>
</feature>
<dbReference type="GeneID" id="18255032"/>
<dbReference type="GO" id="GO:0045727">
    <property type="term" value="P:positive regulation of translation"/>
    <property type="evidence" value="ECO:0007669"/>
    <property type="project" value="TreeGrafter"/>
</dbReference>
<evidence type="ECO:0000256" key="3">
    <source>
        <dbReference type="SAM" id="MobiDB-lite"/>
    </source>
</evidence>
<accession>G0S0G5</accession>
<protein>
    <recommendedName>
        <fullName evidence="4">HTH La-type RNA-binding domain-containing protein</fullName>
    </recommendedName>
</protein>
<dbReference type="GO" id="GO:0005829">
    <property type="term" value="C:cytosol"/>
    <property type="evidence" value="ECO:0007669"/>
    <property type="project" value="TreeGrafter"/>
</dbReference>
<dbReference type="InterPro" id="IPR036390">
    <property type="entry name" value="WH_DNA-bd_sf"/>
</dbReference>
<dbReference type="AlphaFoldDB" id="G0S0G5"/>
<feature type="region of interest" description="Disordered" evidence="3">
    <location>
        <begin position="878"/>
        <end position="914"/>
    </location>
</feature>
<feature type="compositionally biased region" description="Basic and acidic residues" evidence="3">
    <location>
        <begin position="232"/>
        <end position="242"/>
    </location>
</feature>
<organism evidence="6">
    <name type="scientific">Chaetomium thermophilum (strain DSM 1495 / CBS 144.50 / IMI 039719)</name>
    <name type="common">Thermochaetoides thermophila</name>
    <dbReference type="NCBI Taxonomy" id="759272"/>
    <lineage>
        <taxon>Eukaryota</taxon>
        <taxon>Fungi</taxon>
        <taxon>Dikarya</taxon>
        <taxon>Ascomycota</taxon>
        <taxon>Pezizomycotina</taxon>
        <taxon>Sordariomycetes</taxon>
        <taxon>Sordariomycetidae</taxon>
        <taxon>Sordariales</taxon>
        <taxon>Chaetomiaceae</taxon>
        <taxon>Thermochaetoides</taxon>
    </lineage>
</organism>
<feature type="domain" description="HTH La-type RNA-binding" evidence="4">
    <location>
        <begin position="642"/>
        <end position="733"/>
    </location>
</feature>
<evidence type="ECO:0000256" key="2">
    <source>
        <dbReference type="PROSITE-ProRule" id="PRU00332"/>
    </source>
</evidence>
<feature type="compositionally biased region" description="Polar residues" evidence="3">
    <location>
        <begin position="369"/>
        <end position="378"/>
    </location>
</feature>
<sequence>MSTATPFSYAQAARGRTTSQASPQTTSPAPSTTGSQSKDETPANVPSQTAISVTANGTDVKEAEQNVQQSVESAAVKQESEASSVAGGPAPSTTSTTEQTGKNANESGKQPESRRGGNSEDKSSRSTSRTSRVNDSSDGRKGRKGKKGRSGDKDEQNEPNQEEEAEKAKEPPKPVILTEAPVPTVNPWAQRMEAQKAKAKLAAQQASEASSAAAGGDSKTQETAGATVNGDKWAKKPGEQAARRNGPRGGRANDKDDKPPVALPPVADPASWPDPKAAAEQRDQAKNKQIEKHEKSENAEEKGQEESAPSRKKTWEKLDIVPSVVFETQLPIRGSKPRGGARGGREAGSMRGSHSSTSGGASHSTSNSVNDKSASSGVSAGARPATTRPREGSLPVRSAPQSQQAQPSKRAPADGPSREQRKPAAPANSNSTADQARDAPSADASSVSHPHEASGRPAPHNRQSSFAAGANRGFKASKRSSATRDIRTENGGSVNSEAGQAAARSAPQERTNFQGRSDNHNNTSGQYPARDGRPERGRGGYRARGGHNGASSHISSGSYAANGHYTAPGAFGSRQNHNPHSPPAFSGQYAGPFGHPGRGRGNKWAGAGQSAGRGNHSVSGFPPKPAQVADFTVPQYTQYMYTPIYDPTISILKAQVEYYLSVENLCKDYYLRQHMDGQGFVHLSTIAGFKRIKAVTEELELLRFACSLSDQIEFGVGEDGIERLRIREKWQHFVLPVHERLEAYRNNGPTNFVPYMKPDAAQFAIQYHVPFMAQPYPPVAAPGAFPAYPEDPALFQVAYGNGVHYDPTIAMNGTHVNGVHGPHDSRLSAGVPEYAPPQSPVTLESMTNFSDAQVENMMVILGYEEKEESGVAGYVSEKPEVAPNEDAPISAEAQSTKEASNTAAANTEPQSERGIVWVAGSSKEQQERKPYVEIRKLALEQRQKAQPGETPKEMQKLYKFWSQMLLNDFNAKVYTEFRDFAMEDASREPASRCGLKYLLEFFDKLLLKTNTRKPWPQDRAVPEIFTTHFHEAAELDRKLADKEAAAATAAN</sequence>
<dbReference type="Pfam" id="PF21071">
    <property type="entry name" value="LARP1_HEAT"/>
    <property type="match status" value="1"/>
</dbReference>
<keyword evidence="1 2" id="KW-0694">RNA-binding</keyword>